<dbReference type="PANTHER" id="PTHR13526">
    <property type="entry name" value="TRANSCRIPTION FACTOR SPT20 HOMOLOG"/>
    <property type="match status" value="1"/>
</dbReference>
<dbReference type="GO" id="GO:0006357">
    <property type="term" value="P:regulation of transcription by RNA polymerase II"/>
    <property type="evidence" value="ECO:0007669"/>
    <property type="project" value="TreeGrafter"/>
</dbReference>
<comment type="similarity">
    <text evidence="1">Belongs to the SPT20 family.</text>
</comment>
<feature type="compositionally biased region" description="Polar residues" evidence="2">
    <location>
        <begin position="1692"/>
        <end position="1701"/>
    </location>
</feature>
<name>A0AAN8P0Y2_POLSC</name>
<feature type="compositionally biased region" description="Polar residues" evidence="2">
    <location>
        <begin position="1404"/>
        <end position="1414"/>
    </location>
</feature>
<feature type="domain" description="Spt20-like SEP" evidence="3">
    <location>
        <begin position="109"/>
        <end position="274"/>
    </location>
</feature>
<feature type="region of interest" description="Disordered" evidence="2">
    <location>
        <begin position="1208"/>
        <end position="1229"/>
    </location>
</feature>
<dbReference type="GO" id="GO:0003712">
    <property type="term" value="F:transcription coregulator activity"/>
    <property type="evidence" value="ECO:0007669"/>
    <property type="project" value="InterPro"/>
</dbReference>
<proteinExistence type="inferred from homology"/>
<dbReference type="PANTHER" id="PTHR13526:SF8">
    <property type="entry name" value="TRANSCRIPTION FACTOR SPT20 HOMOLOG"/>
    <property type="match status" value="1"/>
</dbReference>
<reference evidence="4 5" key="1">
    <citation type="submission" date="2023-10" db="EMBL/GenBank/DDBJ databases">
        <title>Genomes of two closely related lineages of the louse Polyplax serrata with different host specificities.</title>
        <authorList>
            <person name="Martinu J."/>
            <person name="Tarabai H."/>
            <person name="Stefka J."/>
            <person name="Hypsa V."/>
        </authorList>
    </citation>
    <scope>NUCLEOTIDE SEQUENCE [LARGE SCALE GENOMIC DNA]</scope>
    <source>
        <strain evidence="4">HR10_N</strain>
    </source>
</reference>
<dbReference type="GO" id="GO:0000124">
    <property type="term" value="C:SAGA complex"/>
    <property type="evidence" value="ECO:0007669"/>
    <property type="project" value="InterPro"/>
</dbReference>
<feature type="region of interest" description="Disordered" evidence="2">
    <location>
        <begin position="1388"/>
        <end position="1414"/>
    </location>
</feature>
<gene>
    <name evidence="4" type="ORF">RUM43_006127</name>
</gene>
<sequence length="1715" mass="182406">MADWDIFAQSSCKSFIDKVEWLHARTEGCHVETPQVVSTAPGPSWSNGIHNSLSIEPSRKSRVFNIRQRLRELYLEECRNTQPYSTAPLPLKNLRRGSRLLEKLVQRDNLNTLIVNLYPGNKGYSLSLRLQGKVPITPGSQAGCSQGSEPVIETMRWPYSDEELLRCIDNEEIPATLVDLLEANHSELFYHGCVIAEIRDYRLTFPLFSFETHHVLLKPTTQSIINDVNIISSSQEFSAEDRLSLESQIVLATAPPLCLDPNPAVGIMINNLQHKKQRLSTAPLRRTAKKFSQVTVNRKRKLDQFTSHNTLKLHDFIARKKAKLRATLQGKQNKKLNDGVLPPPPPVPCEENIPLPPPTVKPDVFKYAKHYEKLRESTDCSIHLVEEYILETERGQGRIYRIKLSILQRHSNLEYLGELYVDRDYKEGERSGASCRFVLGSRVHANRYIQQFTEIFTEEGRKSVRITHVVPGQQQQVSYTPGMRERNAAQAKKSVQPGTVAAHGKQSTSIINNTQNSALSQNPNLQNALTSPQLTTQATHIPDSLAAPSGTINFSLNSQQIQKLQGQLSSTSTNLLPQSSNPGSSIQINSVSHLTSLLANSNVTAPPNVNVHQIQQGQNVIGITGQSLNSLGQSVQNITQNVVNVQNIGITNQNMNNSNIQSLLGNALGTSMVGEESINMSNGPVSTVITASQNTVTNSNSTVHHPPTQPSSKASRPPVATNPAISALVTSLMNSAQQFQVQQAAQQAASNSSSANAQPSTNNINQSSSSSNTSQNPTILSLLNATTPLNINNSNVLTTSHVNLNQQNQKLINRKTITNLLNSRLINQNLSAVLNNNVGNQTLVVNNANSQPLRVTLSSLNQLMNASNQNSIPQNQAAQILNIGNVSQIGNTSGSGTGFTIATTQGNITIATQAGNLTTQTFTIANANSQTFTLTSPNAVANQTYSLNAPSISTLGQSQNSTFTISPNTNSLSPQSFTISPANAANLTSSNAGLASAGFTLSPTQNSSSQPQTFTVLKPNQNLANQSFTITTPMANQSFTVTNAQPAVGNQAFTITNSNISPVQNKTFQINNVGTTNQTFTITTPVVTVPNQFVNCQSSVSNPNFSPHSSTQTFTISASSQPATTTTSVFTVNSPLPSQVFTVNIPSPSSKTNFNQSFTNSGHSNPGKHFPAQNSVLINKNQTFTINTNNQNFTVTAPVLTKSIDGVGGSSSNSMENTGSVNSTGKDMKDGVGSASNNINSGGNIISTNVGGSGGRLSAGRLATCQRRLSNALQQASQNSELNKLLLEKSDSRLVTDTSKLINDKSDGVSQTLSESKNIISENGKLSQALSSCTDVGTNSAGPSSSNSNLGLSMPGLSALLAGTPSADNPIPGASTSSSLLERLTSSAPNATAFSSPPLPVTPQSPNVSALSPSQNLTFQNSSFSTSPSSNAFNSVSTNSPLSNITSPVSNFPSSSPNNQVQFQGSSPNSKEVIGITSPLSSPPGTGPVSLNLQGLSLQGITGLQNVQVSIPGLAVPISLSLNVAGQAGGTQGVLMTSLSVAPTANTSTTSSASPMVLTNAGNAGSGGNVLSLPVAQFMTSGVKNTTQRATPQGSISLAQGAPQSIQLVSSLQKSIVRPSVAQNQGGKTLQPVSPRGLLNAQKHTLKTTGNAGNVVNAGHGNQMLTFAAQQQLQLALQKQAQLQQCYQQNQKRPMSPSSITTKHRRRSNATDSNK</sequence>
<dbReference type="Pfam" id="PF12090">
    <property type="entry name" value="Spt20_SEP"/>
    <property type="match status" value="1"/>
</dbReference>
<feature type="compositionally biased region" description="Low complexity" evidence="2">
    <location>
        <begin position="1447"/>
        <end position="1459"/>
    </location>
</feature>
<feature type="region of interest" description="Disordered" evidence="2">
    <location>
        <begin position="1447"/>
        <end position="1488"/>
    </location>
</feature>
<evidence type="ECO:0000313" key="5">
    <source>
        <dbReference type="Proteomes" id="UP001372834"/>
    </source>
</evidence>
<evidence type="ECO:0000259" key="3">
    <source>
        <dbReference type="Pfam" id="PF12090"/>
    </source>
</evidence>
<feature type="region of interest" description="Disordered" evidence="2">
    <location>
        <begin position="1687"/>
        <end position="1715"/>
    </location>
</feature>
<evidence type="ECO:0000256" key="1">
    <source>
        <dbReference type="ARBA" id="ARBA00009112"/>
    </source>
</evidence>
<feature type="compositionally biased region" description="Polar residues" evidence="2">
    <location>
        <begin position="1210"/>
        <end position="1225"/>
    </location>
</feature>
<organism evidence="4 5">
    <name type="scientific">Polyplax serrata</name>
    <name type="common">Common mouse louse</name>
    <dbReference type="NCBI Taxonomy" id="468196"/>
    <lineage>
        <taxon>Eukaryota</taxon>
        <taxon>Metazoa</taxon>
        <taxon>Ecdysozoa</taxon>
        <taxon>Arthropoda</taxon>
        <taxon>Hexapoda</taxon>
        <taxon>Insecta</taxon>
        <taxon>Pterygota</taxon>
        <taxon>Neoptera</taxon>
        <taxon>Paraneoptera</taxon>
        <taxon>Psocodea</taxon>
        <taxon>Troctomorpha</taxon>
        <taxon>Phthiraptera</taxon>
        <taxon>Anoplura</taxon>
        <taxon>Polyplacidae</taxon>
        <taxon>Polyplax</taxon>
    </lineage>
</organism>
<evidence type="ECO:0000256" key="2">
    <source>
        <dbReference type="SAM" id="MobiDB-lite"/>
    </source>
</evidence>
<dbReference type="InterPro" id="IPR046468">
    <property type="entry name" value="Spt20-like_SEP"/>
</dbReference>
<evidence type="ECO:0000313" key="4">
    <source>
        <dbReference type="EMBL" id="KAK6625828.1"/>
    </source>
</evidence>
<dbReference type="EMBL" id="JAWJWE010000037">
    <property type="protein sequence ID" value="KAK6625828.1"/>
    <property type="molecule type" value="Genomic_DNA"/>
</dbReference>
<dbReference type="Proteomes" id="UP001372834">
    <property type="component" value="Unassembled WGS sequence"/>
</dbReference>
<feature type="region of interest" description="Disordered" evidence="2">
    <location>
        <begin position="697"/>
        <end position="720"/>
    </location>
</feature>
<protein>
    <recommendedName>
        <fullName evidence="3">Spt20-like SEP domain-containing protein</fullName>
    </recommendedName>
</protein>
<feature type="compositionally biased region" description="Polar residues" evidence="2">
    <location>
        <begin position="1460"/>
        <end position="1470"/>
    </location>
</feature>
<comment type="caution">
    <text evidence="4">The sequence shown here is derived from an EMBL/GenBank/DDBJ whole genome shotgun (WGS) entry which is preliminary data.</text>
</comment>
<dbReference type="InterPro" id="IPR021950">
    <property type="entry name" value="Spt20"/>
</dbReference>
<accession>A0AAN8P0Y2</accession>
<feature type="region of interest" description="Disordered" evidence="2">
    <location>
        <begin position="744"/>
        <end position="776"/>
    </location>
</feature>